<dbReference type="SMART" id="SM00248">
    <property type="entry name" value="ANK"/>
    <property type="match status" value="2"/>
</dbReference>
<dbReference type="SUPFAM" id="SSF48403">
    <property type="entry name" value="Ankyrin repeat"/>
    <property type="match status" value="1"/>
</dbReference>
<organism evidence="6 7">
    <name type="scientific">Trichoglossum hirsutum</name>
    <dbReference type="NCBI Taxonomy" id="265104"/>
    <lineage>
        <taxon>Eukaryota</taxon>
        <taxon>Fungi</taxon>
        <taxon>Dikarya</taxon>
        <taxon>Ascomycota</taxon>
        <taxon>Pezizomycotina</taxon>
        <taxon>Geoglossomycetes</taxon>
        <taxon>Geoglossales</taxon>
        <taxon>Geoglossaceae</taxon>
        <taxon>Trichoglossum</taxon>
    </lineage>
</organism>
<accession>A0A9P8RT48</accession>
<reference evidence="6" key="1">
    <citation type="submission" date="2021-03" db="EMBL/GenBank/DDBJ databases">
        <title>Comparative genomics and phylogenomic investigation of the class Geoglossomycetes provide insights into ecological specialization and systematics.</title>
        <authorList>
            <person name="Melie T."/>
            <person name="Pirro S."/>
            <person name="Miller A.N."/>
            <person name="Quandt A."/>
        </authorList>
    </citation>
    <scope>NUCLEOTIDE SEQUENCE</scope>
    <source>
        <strain evidence="6">CAQ_001_2017</strain>
    </source>
</reference>
<dbReference type="SUPFAM" id="SSF52540">
    <property type="entry name" value="P-loop containing nucleoside triphosphate hydrolases"/>
    <property type="match status" value="1"/>
</dbReference>
<dbReference type="Pfam" id="PF22939">
    <property type="entry name" value="WHD_GPIID"/>
    <property type="match status" value="1"/>
</dbReference>
<evidence type="ECO:0008006" key="8">
    <source>
        <dbReference type="Google" id="ProtNLM"/>
    </source>
</evidence>
<dbReference type="GO" id="GO:0009116">
    <property type="term" value="P:nucleoside metabolic process"/>
    <property type="evidence" value="ECO:0007669"/>
    <property type="project" value="InterPro"/>
</dbReference>
<evidence type="ECO:0000313" key="6">
    <source>
        <dbReference type="EMBL" id="KAH0565262.1"/>
    </source>
</evidence>
<feature type="region of interest" description="Disordered" evidence="3">
    <location>
        <begin position="1"/>
        <end position="60"/>
    </location>
</feature>
<dbReference type="Gene3D" id="3.40.50.1580">
    <property type="entry name" value="Nucleoside phosphorylase domain"/>
    <property type="match status" value="1"/>
</dbReference>
<comment type="caution">
    <text evidence="6">The sequence shown here is derived from an EMBL/GenBank/DDBJ whole genome shotgun (WGS) entry which is preliminary data.</text>
</comment>
<dbReference type="SUPFAM" id="SSF53167">
    <property type="entry name" value="Purine and uridine phosphorylases"/>
    <property type="match status" value="1"/>
</dbReference>
<dbReference type="Proteomes" id="UP000750711">
    <property type="component" value="Unassembled WGS sequence"/>
</dbReference>
<feature type="domain" description="GPI inositol-deacylase winged helix" evidence="4">
    <location>
        <begin position="720"/>
        <end position="797"/>
    </location>
</feature>
<dbReference type="InterPro" id="IPR054471">
    <property type="entry name" value="GPIID_WHD"/>
</dbReference>
<proteinExistence type="predicted"/>
<dbReference type="Gene3D" id="1.25.40.20">
    <property type="entry name" value="Ankyrin repeat-containing domain"/>
    <property type="match status" value="1"/>
</dbReference>
<evidence type="ECO:0000259" key="4">
    <source>
        <dbReference type="Pfam" id="PF22939"/>
    </source>
</evidence>
<evidence type="ECO:0000259" key="5">
    <source>
        <dbReference type="Pfam" id="PF24883"/>
    </source>
</evidence>
<dbReference type="PROSITE" id="PS50088">
    <property type="entry name" value="ANK_REPEAT"/>
    <property type="match status" value="1"/>
</dbReference>
<dbReference type="InterPro" id="IPR056884">
    <property type="entry name" value="NPHP3-like_N"/>
</dbReference>
<dbReference type="InterPro" id="IPR002110">
    <property type="entry name" value="Ankyrin_rpt"/>
</dbReference>
<dbReference type="PANTHER" id="PTHR46082:SF11">
    <property type="entry name" value="AAA+ ATPASE DOMAIN-CONTAINING PROTEIN-RELATED"/>
    <property type="match status" value="1"/>
</dbReference>
<dbReference type="GO" id="GO:0003824">
    <property type="term" value="F:catalytic activity"/>
    <property type="evidence" value="ECO:0007669"/>
    <property type="project" value="InterPro"/>
</dbReference>
<dbReference type="InterPro" id="IPR036770">
    <property type="entry name" value="Ankyrin_rpt-contain_sf"/>
</dbReference>
<dbReference type="AlphaFoldDB" id="A0A9P8RT48"/>
<protein>
    <recommendedName>
        <fullName evidence="8">Nucleoside phosphorylase domain-containing protein</fullName>
    </recommendedName>
</protein>
<dbReference type="InterPro" id="IPR035994">
    <property type="entry name" value="Nucleoside_phosphorylase_sf"/>
</dbReference>
<gene>
    <name evidence="6" type="ORF">GP486_001343</name>
</gene>
<feature type="compositionally biased region" description="Polar residues" evidence="3">
    <location>
        <begin position="43"/>
        <end position="60"/>
    </location>
</feature>
<sequence>MPTKRKASQDLSPNTTSVSSYTTSPENTTDGKSGAQKRRETSSDSPLTTRPSLVDQPQRNSVTGIFEPKAYTVGWICAITTEFVAAQTLLDEEHEGSIHVSQNDNSVYKLGTIGQHNVVMAVLPDGEYGTNSAACVARDMMHTFPNIRIGLMVGVGGGAPTPKHDIRLGDIVVSTPHNGRGGVLQYDFGKTIQNQSFQRTRYLDQPPFVLRSAVGWLKADYERKGHRLQEMIQNALKDNPKLRKKYSRPDLKSDMLYRSEIVHADDAEELCINACSHEPSSLVLRDERGEEDDDPEIHYGLIASANQLMKNATFRDTLAKEKDVLCFEMEAAGLMNHFSCLVIRGICDYSDSHKNKEWQGYAAMTAAAYAKDLLYQIPPNKVEAENRISDVLLGDAVLDTVSRTRENVETIKSKLGRNENLEILNWLTPIDYGPQQSDFIKRRQEGTGTWLLYTNEFDIWLNQRTKTLYCSGIPGAGKTILTSIIVDHLCFKYRADFSVGITYLYCNFQQRHQQKPEDLLSSLLKQLVQKQAFVPENVEKLYEYHNRERTRPSLKEILKALESVAAQYSRVLIIVDALDECDVSDGVHQKFLSAIFNLQAKTGANIFATSRINDNIAKLFEGALSLQIRAEDEDIKSYLNGRMSLLRSDILDDTLRGMIRKEVIRAVDGMFLLAQLHMDTLIGQPTKGHIKKALQHLARGVDGLGETYKQAMERIEDQGRPTRELANRILGWIVHAKRPLSTEELRHSLAVRPCTRRLDTDYLPSEHVLRSVCAGLVTIDEQSRIVRLVHYTTQQYFEQKWTSWFPDAQVDITNVCVTYLSFDTFETGFCATDGEFEARLELNPLYDYAARNWGHHACATLTVIERTGVEQLIQDLLENETNVSAASQAMMASRSYSGYSQRVPRQMTGIHIAAYFGLARTIMGLLKNGYNPDLGDSNGRTPLSWAAERGHEAVVKLLQSHYLAPSPPTTC</sequence>
<feature type="compositionally biased region" description="Polar residues" evidence="3">
    <location>
        <begin position="9"/>
        <end position="31"/>
    </location>
</feature>
<keyword evidence="2" id="KW-0040">ANK repeat</keyword>
<dbReference type="InterPro" id="IPR027417">
    <property type="entry name" value="P-loop_NTPase"/>
</dbReference>
<dbReference type="InterPro" id="IPR053137">
    <property type="entry name" value="NLR-like"/>
</dbReference>
<evidence type="ECO:0000256" key="1">
    <source>
        <dbReference type="ARBA" id="ARBA00022737"/>
    </source>
</evidence>
<keyword evidence="7" id="KW-1185">Reference proteome</keyword>
<evidence type="ECO:0000256" key="2">
    <source>
        <dbReference type="PROSITE-ProRule" id="PRU00023"/>
    </source>
</evidence>
<evidence type="ECO:0000256" key="3">
    <source>
        <dbReference type="SAM" id="MobiDB-lite"/>
    </source>
</evidence>
<dbReference type="PROSITE" id="PS50297">
    <property type="entry name" value="ANK_REP_REGION"/>
    <property type="match status" value="1"/>
</dbReference>
<dbReference type="PANTHER" id="PTHR46082">
    <property type="entry name" value="ATP/GTP-BINDING PROTEIN-RELATED"/>
    <property type="match status" value="1"/>
</dbReference>
<dbReference type="Gene3D" id="3.40.50.300">
    <property type="entry name" value="P-loop containing nucleotide triphosphate hydrolases"/>
    <property type="match status" value="1"/>
</dbReference>
<feature type="repeat" description="ANK" evidence="2">
    <location>
        <begin position="938"/>
        <end position="958"/>
    </location>
</feature>
<evidence type="ECO:0000313" key="7">
    <source>
        <dbReference type="Proteomes" id="UP000750711"/>
    </source>
</evidence>
<feature type="domain" description="Nephrocystin 3-like N-terminal" evidence="5">
    <location>
        <begin position="446"/>
        <end position="611"/>
    </location>
</feature>
<dbReference type="EMBL" id="JAGHQM010000116">
    <property type="protein sequence ID" value="KAH0565262.1"/>
    <property type="molecule type" value="Genomic_DNA"/>
</dbReference>
<dbReference type="Pfam" id="PF24883">
    <property type="entry name" value="NPHP3_N"/>
    <property type="match status" value="1"/>
</dbReference>
<keyword evidence="1" id="KW-0677">Repeat</keyword>
<dbReference type="Pfam" id="PF12796">
    <property type="entry name" value="Ank_2"/>
    <property type="match status" value="1"/>
</dbReference>
<name>A0A9P8RT48_9PEZI</name>